<dbReference type="EMBL" id="JBGUAW010000006">
    <property type="protein sequence ID" value="MFA9461066.1"/>
    <property type="molecule type" value="Genomic_DNA"/>
</dbReference>
<organism evidence="5 6">
    <name type="scientific">Thiohalorhabdus methylotrophus</name>
    <dbReference type="NCBI Taxonomy" id="3242694"/>
    <lineage>
        <taxon>Bacteria</taxon>
        <taxon>Pseudomonadati</taxon>
        <taxon>Pseudomonadota</taxon>
        <taxon>Gammaproteobacteria</taxon>
        <taxon>Thiohalorhabdales</taxon>
        <taxon>Thiohalorhabdaceae</taxon>
        <taxon>Thiohalorhabdus</taxon>
    </lineage>
</organism>
<protein>
    <submittedName>
        <fullName evidence="5">Quinoprotein dehydrogenase-associated putative ABC transporter substrate-binding protein</fullName>
    </submittedName>
</protein>
<keyword evidence="6" id="KW-1185">Reference proteome</keyword>
<dbReference type="Gene3D" id="3.40.190.10">
    <property type="entry name" value="Periplasmic binding protein-like II"/>
    <property type="match status" value="2"/>
</dbReference>
<evidence type="ECO:0000256" key="3">
    <source>
        <dbReference type="SAM" id="SignalP"/>
    </source>
</evidence>
<comment type="caution">
    <text evidence="5">The sequence shown here is derived from an EMBL/GenBank/DDBJ whole genome shotgun (WGS) entry which is preliminary data.</text>
</comment>
<dbReference type="InterPro" id="IPR001638">
    <property type="entry name" value="Solute-binding_3/MltF_N"/>
</dbReference>
<evidence type="ECO:0000256" key="2">
    <source>
        <dbReference type="ARBA" id="ARBA00022729"/>
    </source>
</evidence>
<accession>A0ABV4TWW9</accession>
<feature type="signal peptide" evidence="3">
    <location>
        <begin position="1"/>
        <end position="18"/>
    </location>
</feature>
<dbReference type="SMART" id="SM00062">
    <property type="entry name" value="PBPb"/>
    <property type="match status" value="1"/>
</dbReference>
<dbReference type="PANTHER" id="PTHR35936:SF17">
    <property type="entry name" value="ARGININE-BINDING EXTRACELLULAR PROTEIN ARTP"/>
    <property type="match status" value="1"/>
</dbReference>
<dbReference type="SUPFAM" id="SSF53850">
    <property type="entry name" value="Periplasmic binding protein-like II"/>
    <property type="match status" value="1"/>
</dbReference>
<gene>
    <name evidence="5" type="ORF">ACERLL_09545</name>
</gene>
<proteinExistence type="inferred from homology"/>
<keyword evidence="2 3" id="KW-0732">Signal</keyword>
<name>A0ABV4TWW9_9GAMM</name>
<evidence type="ECO:0000259" key="4">
    <source>
        <dbReference type="SMART" id="SM00062"/>
    </source>
</evidence>
<reference evidence="5 6" key="1">
    <citation type="submission" date="2024-08" db="EMBL/GenBank/DDBJ databases">
        <title>Whole-genome sequencing of halo(alkali)philic microorganisms from hypersaline lakes.</title>
        <authorList>
            <person name="Sorokin D.Y."/>
            <person name="Merkel A.Y."/>
            <person name="Messina E."/>
            <person name="Yakimov M."/>
        </authorList>
    </citation>
    <scope>NUCLEOTIDE SEQUENCE [LARGE SCALE GENOMIC DNA]</scope>
    <source>
        <strain evidence="5 6">Cl-TMA</strain>
    </source>
</reference>
<comment type="similarity">
    <text evidence="1">Belongs to the bacterial solute-binding protein 3 family.</text>
</comment>
<evidence type="ECO:0000313" key="5">
    <source>
        <dbReference type="EMBL" id="MFA9461066.1"/>
    </source>
</evidence>
<dbReference type="NCBIfam" id="TIGR03871">
    <property type="entry name" value="ABC_peri_MoxJ_2"/>
    <property type="match status" value="1"/>
</dbReference>
<evidence type="ECO:0000256" key="1">
    <source>
        <dbReference type="ARBA" id="ARBA00010333"/>
    </source>
</evidence>
<dbReference type="PANTHER" id="PTHR35936">
    <property type="entry name" value="MEMBRANE-BOUND LYTIC MUREIN TRANSGLYCOSYLASE F"/>
    <property type="match status" value="1"/>
</dbReference>
<feature type="chain" id="PRO_5045965309" evidence="3">
    <location>
        <begin position="19"/>
        <end position="290"/>
    </location>
</feature>
<sequence>MLVLGALVLAGVGSPAAAQEAPEVQEREAFRVCAPPNNLPFSSREERGFENKVAQLFAEDLGLSIEYTWLPQKMGFGRNTLTKYLPEKGRYRCDVVMSATEGFEVGQTTEPWYRSTYVIVYRKGISDEPLKTPQDFLNLPEETLSSLQIGVFTKSPGATWLVDNQLMQQSTSYKIDSGNWQDYPGQVIAKGMARGEVDAAIVWGPIGGYYTKRLADCSDCKNTDFGLIPLNGEKKYPFVFPISMAVRYSDDGLKDTLNRLMQEHKAEIDRILAEYNVPIVSDDGEVHWGD</sequence>
<feature type="domain" description="Solute-binding protein family 3/N-terminal" evidence="4">
    <location>
        <begin position="29"/>
        <end position="275"/>
    </location>
</feature>
<dbReference type="InterPro" id="IPR022448">
    <property type="entry name" value="Quinoprotein_dehydrogenase"/>
</dbReference>
<evidence type="ECO:0000313" key="6">
    <source>
        <dbReference type="Proteomes" id="UP001575181"/>
    </source>
</evidence>
<dbReference type="Proteomes" id="UP001575181">
    <property type="component" value="Unassembled WGS sequence"/>
</dbReference>